<keyword evidence="5" id="KW-0808">Transferase</keyword>
<keyword evidence="1" id="KW-0346">Stress response</keyword>
<dbReference type="GO" id="GO:0019243">
    <property type="term" value="P:methylglyoxal catabolic process to D-lactate via S-lactoyl-glutathione"/>
    <property type="evidence" value="ECO:0007669"/>
    <property type="project" value="TreeGrafter"/>
</dbReference>
<dbReference type="Gene3D" id="3.40.50.880">
    <property type="match status" value="1"/>
</dbReference>
<keyword evidence="5" id="KW-0315">Glutamine amidotransferase</keyword>
<proteinExistence type="inferred from homology"/>
<evidence type="ECO:0000256" key="1">
    <source>
        <dbReference type="ARBA" id="ARBA00023016"/>
    </source>
</evidence>
<protein>
    <submittedName>
        <fullName evidence="5">Glutamine amidotransferase</fullName>
    </submittedName>
</protein>
<keyword evidence="6" id="KW-1185">Reference proteome</keyword>
<name>A0A317FC39_9PROT</name>
<sequence>MSRVLIVLTSHGDLGGKRPTGFYWEELAAPYWAFRDAGHEVTLASIAGGEPPADPTSLSEKNPPAVTRFLEDSKAMAALRATRPVASLDRTGWDAIFLPGGHGTMWDLPGSAPLAALVGSLFDAGKPVGGVCHGPAGLVAARRADGRPVVEGRRVNGFTDSEEAAAGLTDVVPFLLESRLRELGGRFEGGADFAPYAVRDGNLVTGQNPASAEPAARLMLDALGEAKARPAA</sequence>
<dbReference type="AlphaFoldDB" id="A0A317FC39"/>
<organism evidence="5 6">
    <name type="scientific">Falsiroseomonas bella</name>
    <dbReference type="NCBI Taxonomy" id="2184016"/>
    <lineage>
        <taxon>Bacteria</taxon>
        <taxon>Pseudomonadati</taxon>
        <taxon>Pseudomonadota</taxon>
        <taxon>Alphaproteobacteria</taxon>
        <taxon>Acetobacterales</taxon>
        <taxon>Roseomonadaceae</taxon>
        <taxon>Falsiroseomonas</taxon>
    </lineage>
</organism>
<dbReference type="PANTHER" id="PTHR48094">
    <property type="entry name" value="PROTEIN/NUCLEIC ACID DEGLYCASE DJ-1-RELATED"/>
    <property type="match status" value="1"/>
</dbReference>
<dbReference type="CDD" id="cd03141">
    <property type="entry name" value="GATase1_Hsp31_like"/>
    <property type="match status" value="1"/>
</dbReference>
<dbReference type="InterPro" id="IPR050325">
    <property type="entry name" value="Prot/Nucl_acid_deglycase"/>
</dbReference>
<dbReference type="SUPFAM" id="SSF52317">
    <property type="entry name" value="Class I glutamine amidotransferase-like"/>
    <property type="match status" value="1"/>
</dbReference>
<accession>A0A317FC39</accession>
<dbReference type="Proteomes" id="UP000245765">
    <property type="component" value="Unassembled WGS sequence"/>
</dbReference>
<dbReference type="EMBL" id="QGNA01000003">
    <property type="protein sequence ID" value="PWS36395.1"/>
    <property type="molecule type" value="Genomic_DNA"/>
</dbReference>
<feature type="domain" description="DJ-1/PfpI" evidence="4">
    <location>
        <begin position="25"/>
        <end position="213"/>
    </location>
</feature>
<dbReference type="OrthoDB" id="9792284at2"/>
<reference evidence="6" key="1">
    <citation type="submission" date="2018-05" db="EMBL/GenBank/DDBJ databases">
        <authorList>
            <person name="Du Z."/>
            <person name="Wang X."/>
        </authorList>
    </citation>
    <scope>NUCLEOTIDE SEQUENCE [LARGE SCALE GENOMIC DNA]</scope>
    <source>
        <strain evidence="6">CQN31</strain>
    </source>
</reference>
<evidence type="ECO:0000259" key="4">
    <source>
        <dbReference type="Pfam" id="PF01965"/>
    </source>
</evidence>
<dbReference type="GO" id="GO:0005737">
    <property type="term" value="C:cytoplasm"/>
    <property type="evidence" value="ECO:0007669"/>
    <property type="project" value="TreeGrafter"/>
</dbReference>
<comment type="similarity">
    <text evidence="3">Belongs to the peptidase C56 family. HSP31-like subfamily.</text>
</comment>
<evidence type="ECO:0000256" key="3">
    <source>
        <dbReference type="ARBA" id="ARBA00038493"/>
    </source>
</evidence>
<dbReference type="RefSeq" id="WP_109871188.1">
    <property type="nucleotide sequence ID" value="NZ_QGNA01000003.1"/>
</dbReference>
<dbReference type="GO" id="GO:0019172">
    <property type="term" value="F:glyoxalase III activity"/>
    <property type="evidence" value="ECO:0007669"/>
    <property type="project" value="TreeGrafter"/>
</dbReference>
<evidence type="ECO:0000256" key="2">
    <source>
        <dbReference type="ARBA" id="ARBA00023239"/>
    </source>
</evidence>
<dbReference type="InterPro" id="IPR002818">
    <property type="entry name" value="DJ-1/PfpI"/>
</dbReference>
<dbReference type="InterPro" id="IPR029062">
    <property type="entry name" value="Class_I_gatase-like"/>
</dbReference>
<dbReference type="PANTHER" id="PTHR48094:SF11">
    <property type="entry name" value="GLUTATHIONE-INDEPENDENT GLYOXALASE HSP31-RELATED"/>
    <property type="match status" value="1"/>
</dbReference>
<keyword evidence="2" id="KW-0456">Lyase</keyword>
<evidence type="ECO:0000313" key="5">
    <source>
        <dbReference type="EMBL" id="PWS36395.1"/>
    </source>
</evidence>
<dbReference type="Pfam" id="PF01965">
    <property type="entry name" value="DJ-1_PfpI"/>
    <property type="match status" value="1"/>
</dbReference>
<gene>
    <name evidence="5" type="ORF">DFH01_14605</name>
</gene>
<dbReference type="GO" id="GO:0016740">
    <property type="term" value="F:transferase activity"/>
    <property type="evidence" value="ECO:0007669"/>
    <property type="project" value="UniProtKB-KW"/>
</dbReference>
<comment type="caution">
    <text evidence="5">The sequence shown here is derived from an EMBL/GenBank/DDBJ whole genome shotgun (WGS) entry which is preliminary data.</text>
</comment>
<evidence type="ECO:0000313" key="6">
    <source>
        <dbReference type="Proteomes" id="UP000245765"/>
    </source>
</evidence>